<evidence type="ECO:0000256" key="1">
    <source>
        <dbReference type="ARBA" id="ARBA00007343"/>
    </source>
</evidence>
<gene>
    <name evidence="5" type="primary">ADGRA3</name>
</gene>
<dbReference type="SUPFAM" id="SSF111418">
    <property type="entry name" value="Hormone receptor domain"/>
    <property type="match status" value="1"/>
</dbReference>
<protein>
    <submittedName>
        <fullName evidence="5">Adhesion G protein-coupled receptor A3</fullName>
    </submittedName>
</protein>
<sequence>MPLKRNNSKYPPLELPSFYMTPSHRQVVFEGDSLPFQCMASYIDQDMQVLWYQDGRIVETDESQGIFVEKNMIHNCSLIASALTISNIQAGSTGNWGCHVQTKRGNNTRTVDIVVLESSAQYCPPERVVNNKGDFRWPRTLAGITAYLQCTRNTHGSGIYPGNPQDERKAWRRCDRGGFWADDDYSRCQYANDVTRVLYMFNQMPLNLTNAVATARQLLAYTVEAANFSDKMDVIFVAEMIEKFGRFTKEEKSKEYSPNIALEAYVIKATGFTGMTCTVFQKVAASDRTGLSDYGRRDPDGNLDKQLSFKCNVSNTFSSLALKGKFW</sequence>
<name>A0A2K6A2J1_MANLE</name>
<evidence type="ECO:0000256" key="2">
    <source>
        <dbReference type="ARBA" id="ARBA00023170"/>
    </source>
</evidence>
<dbReference type="PROSITE" id="PS50227">
    <property type="entry name" value="G_PROTEIN_RECEP_F2_3"/>
    <property type="match status" value="1"/>
</dbReference>
<dbReference type="SUPFAM" id="SSF48726">
    <property type="entry name" value="Immunoglobulin"/>
    <property type="match status" value="1"/>
</dbReference>
<dbReference type="FunFam" id="2.60.40.10:FF:000445">
    <property type="entry name" value="Adhesion G protein-coupled receptor A3"/>
    <property type="match status" value="1"/>
</dbReference>
<evidence type="ECO:0000313" key="5">
    <source>
        <dbReference type="Ensembl" id="ENSMLEP00000034279.1"/>
    </source>
</evidence>
<comment type="similarity">
    <text evidence="1">Belongs to the G-protein coupled receptor 2 family. Adhesion G-protein coupled receptor (ADGR) subfamily.</text>
</comment>
<dbReference type="GeneTree" id="ENSGT00940000157235"/>
<dbReference type="InterPro" id="IPR003599">
    <property type="entry name" value="Ig_sub"/>
</dbReference>
<evidence type="ECO:0000313" key="6">
    <source>
        <dbReference type="Proteomes" id="UP000233140"/>
    </source>
</evidence>
<keyword evidence="2" id="KW-0675">Receptor</keyword>
<dbReference type="GO" id="GO:0009897">
    <property type="term" value="C:external side of plasma membrane"/>
    <property type="evidence" value="ECO:0007669"/>
    <property type="project" value="TreeGrafter"/>
</dbReference>
<dbReference type="InterPro" id="IPR013783">
    <property type="entry name" value="Ig-like_fold"/>
</dbReference>
<dbReference type="InterPro" id="IPR007110">
    <property type="entry name" value="Ig-like_dom"/>
</dbReference>
<dbReference type="SMART" id="SM00409">
    <property type="entry name" value="IG"/>
    <property type="match status" value="1"/>
</dbReference>
<dbReference type="PROSITE" id="PS50835">
    <property type="entry name" value="IG_LIKE"/>
    <property type="match status" value="1"/>
</dbReference>
<dbReference type="InterPro" id="IPR013098">
    <property type="entry name" value="Ig_I-set"/>
</dbReference>
<feature type="domain" description="Ig-like" evidence="4">
    <location>
        <begin position="16"/>
        <end position="114"/>
    </location>
</feature>
<feature type="domain" description="G-protein coupled receptors family 2 profile 1" evidence="3">
    <location>
        <begin position="97"/>
        <end position="192"/>
    </location>
</feature>
<dbReference type="PANTHER" id="PTHR45930">
    <property type="entry name" value="G-PROTEIN COUPLED RECEPTOR 124-LIKE PROTEIN"/>
    <property type="match status" value="1"/>
</dbReference>
<dbReference type="Gene3D" id="2.60.40.10">
    <property type="entry name" value="Immunoglobulins"/>
    <property type="match status" value="1"/>
</dbReference>
<dbReference type="AlphaFoldDB" id="A0A2K6A2J1"/>
<reference evidence="5" key="2">
    <citation type="submission" date="2025-09" db="UniProtKB">
        <authorList>
            <consortium name="Ensembl"/>
        </authorList>
    </citation>
    <scope>IDENTIFICATION</scope>
</reference>
<dbReference type="GO" id="GO:0004930">
    <property type="term" value="F:G protein-coupled receptor activity"/>
    <property type="evidence" value="ECO:0007669"/>
    <property type="project" value="InterPro"/>
</dbReference>
<evidence type="ECO:0000259" key="4">
    <source>
        <dbReference type="PROSITE" id="PS50835"/>
    </source>
</evidence>
<dbReference type="InterPro" id="IPR051963">
    <property type="entry name" value="Adhesion_GPCR_A"/>
</dbReference>
<dbReference type="InterPro" id="IPR036179">
    <property type="entry name" value="Ig-like_dom_sf"/>
</dbReference>
<organism evidence="5 6">
    <name type="scientific">Mandrillus leucophaeus</name>
    <name type="common">Drill</name>
    <name type="synonym">Papio leucophaeus</name>
    <dbReference type="NCBI Taxonomy" id="9568"/>
    <lineage>
        <taxon>Eukaryota</taxon>
        <taxon>Metazoa</taxon>
        <taxon>Chordata</taxon>
        <taxon>Craniata</taxon>
        <taxon>Vertebrata</taxon>
        <taxon>Euteleostomi</taxon>
        <taxon>Mammalia</taxon>
        <taxon>Eutheria</taxon>
        <taxon>Euarchontoglires</taxon>
        <taxon>Primates</taxon>
        <taxon>Haplorrhini</taxon>
        <taxon>Catarrhini</taxon>
        <taxon>Cercopithecidae</taxon>
        <taxon>Cercopithecinae</taxon>
        <taxon>Mandrillus</taxon>
    </lineage>
</organism>
<dbReference type="Pfam" id="PF26588">
    <property type="entry name" value="GAIN_ADGRA3"/>
    <property type="match status" value="1"/>
</dbReference>
<dbReference type="InterPro" id="IPR001879">
    <property type="entry name" value="GPCR_2_extracellular_dom"/>
</dbReference>
<keyword evidence="6" id="KW-1185">Reference proteome</keyword>
<dbReference type="Proteomes" id="UP000233140">
    <property type="component" value="Unassembled WGS sequence"/>
</dbReference>
<evidence type="ECO:0000259" key="3">
    <source>
        <dbReference type="PROSITE" id="PS50227"/>
    </source>
</evidence>
<dbReference type="InterPro" id="IPR036445">
    <property type="entry name" value="GPCR_2_extracell_dom_sf"/>
</dbReference>
<reference evidence="5" key="1">
    <citation type="submission" date="2025-08" db="UniProtKB">
        <authorList>
            <consortium name="Ensembl"/>
        </authorList>
    </citation>
    <scope>IDENTIFICATION</scope>
</reference>
<proteinExistence type="inferred from homology"/>
<accession>A0A2K6A2J1</accession>
<dbReference type="PANTHER" id="PTHR45930:SF2">
    <property type="entry name" value="ADHESION G PROTEIN-COUPLED RECEPTOR A3"/>
    <property type="match status" value="1"/>
</dbReference>
<dbReference type="Ensembl" id="ENSMLET00000057866.1">
    <property type="protein sequence ID" value="ENSMLEP00000034279.1"/>
    <property type="gene ID" value="ENSMLEG00000041303.1"/>
</dbReference>
<dbReference type="Gene3D" id="4.10.1240.10">
    <property type="entry name" value="GPCR, family 2, extracellular hormone receptor domain"/>
    <property type="match status" value="1"/>
</dbReference>
<dbReference type="InterPro" id="IPR058808">
    <property type="entry name" value="GAIN_ADGRA2/3"/>
</dbReference>
<dbReference type="Pfam" id="PF07679">
    <property type="entry name" value="I-set"/>
    <property type="match status" value="1"/>
</dbReference>
<dbReference type="GO" id="GO:0007166">
    <property type="term" value="P:cell surface receptor signaling pathway"/>
    <property type="evidence" value="ECO:0007669"/>
    <property type="project" value="TreeGrafter"/>
</dbReference>